<name>A0A0G0NE21_9BACT</name>
<evidence type="ECO:0000313" key="1">
    <source>
        <dbReference type="EMBL" id="KKR11071.1"/>
    </source>
</evidence>
<dbReference type="Proteomes" id="UP000034690">
    <property type="component" value="Unassembled WGS sequence"/>
</dbReference>
<protein>
    <recommendedName>
        <fullName evidence="3">Holliday junction resolvase RuvC</fullName>
    </recommendedName>
</protein>
<dbReference type="AlphaFoldDB" id="A0A0G0NE21"/>
<evidence type="ECO:0008006" key="3">
    <source>
        <dbReference type="Google" id="ProtNLM"/>
    </source>
</evidence>
<sequence length="52" mass="6004">MKITNQRVMGIDPGYDRLGVAIMEKDPRGEKLIFSTCLTSDKYGNWEKKLKK</sequence>
<dbReference type="Gene3D" id="3.30.420.10">
    <property type="entry name" value="Ribonuclease H-like superfamily/Ribonuclease H"/>
    <property type="match status" value="1"/>
</dbReference>
<reference evidence="1 2" key="1">
    <citation type="journal article" date="2015" name="Nature">
        <title>rRNA introns, odd ribosomes, and small enigmatic genomes across a large radiation of phyla.</title>
        <authorList>
            <person name="Brown C.T."/>
            <person name="Hug L.A."/>
            <person name="Thomas B.C."/>
            <person name="Sharon I."/>
            <person name="Castelle C.J."/>
            <person name="Singh A."/>
            <person name="Wilkins M.J."/>
            <person name="Williams K.H."/>
            <person name="Banfield J.F."/>
        </authorList>
    </citation>
    <scope>NUCLEOTIDE SEQUENCE [LARGE SCALE GENOMIC DNA]</scope>
</reference>
<dbReference type="InterPro" id="IPR012337">
    <property type="entry name" value="RNaseH-like_sf"/>
</dbReference>
<organism evidence="1 2">
    <name type="scientific">Candidatus Woesebacteria bacterium GW2011_GWA1_39_21b</name>
    <dbReference type="NCBI Taxonomy" id="1618551"/>
    <lineage>
        <taxon>Bacteria</taxon>
        <taxon>Candidatus Woeseibacteriota</taxon>
    </lineage>
</organism>
<dbReference type="GO" id="GO:0003676">
    <property type="term" value="F:nucleic acid binding"/>
    <property type="evidence" value="ECO:0007669"/>
    <property type="project" value="InterPro"/>
</dbReference>
<dbReference type="SUPFAM" id="SSF53098">
    <property type="entry name" value="Ribonuclease H-like"/>
    <property type="match status" value="1"/>
</dbReference>
<gene>
    <name evidence="1" type="ORF">UT40_C0041G0002</name>
</gene>
<proteinExistence type="predicted"/>
<dbReference type="InterPro" id="IPR036397">
    <property type="entry name" value="RNaseH_sf"/>
</dbReference>
<accession>A0A0G0NE21</accession>
<comment type="caution">
    <text evidence="1">The sequence shown here is derived from an EMBL/GenBank/DDBJ whole genome shotgun (WGS) entry which is preliminary data.</text>
</comment>
<dbReference type="EMBL" id="LBWQ01000041">
    <property type="protein sequence ID" value="KKR11071.1"/>
    <property type="molecule type" value="Genomic_DNA"/>
</dbReference>
<evidence type="ECO:0000313" key="2">
    <source>
        <dbReference type="Proteomes" id="UP000034690"/>
    </source>
</evidence>